<protein>
    <submittedName>
        <fullName evidence="11">Sodium- and chloride-dependent GABA transporter 1</fullName>
    </submittedName>
</protein>
<dbReference type="InterPro" id="IPR013088">
    <property type="entry name" value="Znf_NHR/GATA"/>
</dbReference>
<feature type="domain" description="GATA-type" evidence="10">
    <location>
        <begin position="411"/>
        <end position="465"/>
    </location>
</feature>
<feature type="region of interest" description="Disordered" evidence="9">
    <location>
        <begin position="1"/>
        <end position="54"/>
    </location>
</feature>
<evidence type="ECO:0000256" key="6">
    <source>
        <dbReference type="ARBA" id="ARBA00023163"/>
    </source>
</evidence>
<feature type="compositionally biased region" description="Basic and acidic residues" evidence="9">
    <location>
        <begin position="44"/>
        <end position="54"/>
    </location>
</feature>
<dbReference type="PANTHER" id="PTHR10071:SF281">
    <property type="entry name" value="BOX A-BINDING FACTOR-RELATED"/>
    <property type="match status" value="1"/>
</dbReference>
<gene>
    <name evidence="11" type="primary">GAT1_1</name>
    <name evidence="11" type="ORF">K7432_005627</name>
</gene>
<feature type="compositionally biased region" description="Polar residues" evidence="9">
    <location>
        <begin position="505"/>
        <end position="537"/>
    </location>
</feature>
<dbReference type="InterPro" id="IPR013860">
    <property type="entry name" value="AreA_GATA"/>
</dbReference>
<dbReference type="CDD" id="cd00202">
    <property type="entry name" value="ZnF_GATA"/>
    <property type="match status" value="1"/>
</dbReference>
<feature type="compositionally biased region" description="Low complexity" evidence="9">
    <location>
        <begin position="1"/>
        <end position="35"/>
    </location>
</feature>
<keyword evidence="3 8" id="KW-0863">Zinc-finger</keyword>
<dbReference type="PANTHER" id="PTHR10071">
    <property type="entry name" value="TRANSCRIPTION FACTOR GATA FAMILY MEMBER"/>
    <property type="match status" value="1"/>
</dbReference>
<evidence type="ECO:0000313" key="11">
    <source>
        <dbReference type="EMBL" id="KAK9718281.1"/>
    </source>
</evidence>
<sequence>MSRSPEMCSPPESPPQSRISSPSISSIHASILSTSLFPPRNSTSKKDDLHQMQEKDPLATEIWRLYSKAKDNLPNGERLENLTWRMMAMTLKTRKEEVARARSITPTSNGTSKVYTNRQDSTDFILERQVTSTNFDTSSRDCEVSNIKKENYSLIQSEKTDPSNDIALMKNPTEGSFGLNTVTLNHNYLTSKGHLNFTKPMPVDNSISSLNADIQNNSTLTPKLDTFNFLENSTTSMGHLSDLSTASNGSSSMKTSNNFSTLSIGSGFDFSPNEVNSSANHTAQYFPELNNQSNLNFMNLMDSDTYSAIENPDMYNSSLPTPPHSQSFSTLKSFPFTSGTSANPSSSHIVRAFPSIQIAEDPPEPPRNLPHYQNIEEKNGNMNGLNSIEPVEKSTLKASSKSKRNVTPSNSNENPSCSNCKTTTTPLWRRNPQGGQPLCNACGLFLKLHGIVRPLSLKTNVIKKRNRNPAKDSKGVSNGNATGSQTNGAPKDIALGNTHLPDPIDNNTNNPRLNEVSNSLGFESANDPNRSSVSTIVPNKRPRQLSFDESLESSHPTQLDVSNSLPPLGVQTQGIAEQINDLNDVARVAAISSQRSTNLQQLKQLQLLQAQKQTIAHQPANLCLSGDNIPDNAAEIDLIDISFAGAQQNTQPLGDGQLNVFNQQVDSLHHHNAQSTVVVSPENIPPYIVSPDIGMIPFHAPVTASLPPNPSLNGMNSGLNTSTFNAINISNNDVARSMGADNLSSFGDNMGVSDYFGAGALWTGATERESVNNEIFTYRYDYEDDMNMFASGSIWFK</sequence>
<dbReference type="InterPro" id="IPR000679">
    <property type="entry name" value="Znf_GATA"/>
</dbReference>
<keyword evidence="7" id="KW-0539">Nucleus</keyword>
<dbReference type="Proteomes" id="UP001479436">
    <property type="component" value="Unassembled WGS sequence"/>
</dbReference>
<dbReference type="EMBL" id="JASJQH010007102">
    <property type="protein sequence ID" value="KAK9718281.1"/>
    <property type="molecule type" value="Genomic_DNA"/>
</dbReference>
<feature type="region of interest" description="Disordered" evidence="9">
    <location>
        <begin position="358"/>
        <end position="421"/>
    </location>
</feature>
<evidence type="ECO:0000256" key="2">
    <source>
        <dbReference type="ARBA" id="ARBA00022723"/>
    </source>
</evidence>
<reference evidence="11 12" key="1">
    <citation type="submission" date="2023-04" db="EMBL/GenBank/DDBJ databases">
        <title>Genome of Basidiobolus ranarum AG-B5.</title>
        <authorList>
            <person name="Stajich J.E."/>
            <person name="Carter-House D."/>
            <person name="Gryganskyi A."/>
        </authorList>
    </citation>
    <scope>NUCLEOTIDE SEQUENCE [LARGE SCALE GENOMIC DNA]</scope>
    <source>
        <strain evidence="11 12">AG-B5</strain>
    </source>
</reference>
<feature type="region of interest" description="Disordered" evidence="9">
    <location>
        <begin position="462"/>
        <end position="542"/>
    </location>
</feature>
<comment type="caution">
    <text evidence="11">The sequence shown here is derived from an EMBL/GenBank/DDBJ whole genome shotgun (WGS) entry which is preliminary data.</text>
</comment>
<evidence type="ECO:0000256" key="8">
    <source>
        <dbReference type="PROSITE-ProRule" id="PRU00094"/>
    </source>
</evidence>
<dbReference type="InterPro" id="IPR039355">
    <property type="entry name" value="Transcription_factor_GATA"/>
</dbReference>
<keyword evidence="12" id="KW-1185">Reference proteome</keyword>
<dbReference type="SMART" id="SM00401">
    <property type="entry name" value="ZnF_GATA"/>
    <property type="match status" value="1"/>
</dbReference>
<evidence type="ECO:0000256" key="9">
    <source>
        <dbReference type="SAM" id="MobiDB-lite"/>
    </source>
</evidence>
<dbReference type="Pfam" id="PF08550">
    <property type="entry name" value="GATA_AreA"/>
    <property type="match status" value="1"/>
</dbReference>
<evidence type="ECO:0000256" key="1">
    <source>
        <dbReference type="ARBA" id="ARBA00004123"/>
    </source>
</evidence>
<feature type="compositionally biased region" description="Polar residues" evidence="9">
    <location>
        <begin position="553"/>
        <end position="566"/>
    </location>
</feature>
<dbReference type="SUPFAM" id="SSF57716">
    <property type="entry name" value="Glucocorticoid receptor-like (DNA-binding domain)"/>
    <property type="match status" value="1"/>
</dbReference>
<evidence type="ECO:0000256" key="7">
    <source>
        <dbReference type="ARBA" id="ARBA00023242"/>
    </source>
</evidence>
<name>A0ABR2W2X7_9FUNG</name>
<keyword evidence="4" id="KW-0862">Zinc</keyword>
<organism evidence="11 12">
    <name type="scientific">Basidiobolus ranarum</name>
    <dbReference type="NCBI Taxonomy" id="34480"/>
    <lineage>
        <taxon>Eukaryota</taxon>
        <taxon>Fungi</taxon>
        <taxon>Fungi incertae sedis</taxon>
        <taxon>Zoopagomycota</taxon>
        <taxon>Entomophthoromycotina</taxon>
        <taxon>Basidiobolomycetes</taxon>
        <taxon>Basidiobolales</taxon>
        <taxon>Basidiobolaceae</taxon>
        <taxon>Basidiobolus</taxon>
    </lineage>
</organism>
<dbReference type="Pfam" id="PF00320">
    <property type="entry name" value="GATA"/>
    <property type="match status" value="1"/>
</dbReference>
<feature type="region of interest" description="Disordered" evidence="9">
    <location>
        <begin position="547"/>
        <end position="566"/>
    </location>
</feature>
<evidence type="ECO:0000256" key="5">
    <source>
        <dbReference type="ARBA" id="ARBA00023015"/>
    </source>
</evidence>
<dbReference type="PROSITE" id="PS50114">
    <property type="entry name" value="GATA_ZN_FINGER_2"/>
    <property type="match status" value="1"/>
</dbReference>
<evidence type="ECO:0000256" key="4">
    <source>
        <dbReference type="ARBA" id="ARBA00022833"/>
    </source>
</evidence>
<evidence type="ECO:0000313" key="12">
    <source>
        <dbReference type="Proteomes" id="UP001479436"/>
    </source>
</evidence>
<evidence type="ECO:0000259" key="10">
    <source>
        <dbReference type="PROSITE" id="PS50114"/>
    </source>
</evidence>
<keyword evidence="5" id="KW-0805">Transcription regulation</keyword>
<comment type="subcellular location">
    <subcellularLocation>
        <location evidence="1">Nucleus</location>
    </subcellularLocation>
</comment>
<feature type="region of interest" description="Disordered" evidence="9">
    <location>
        <begin position="312"/>
        <end position="332"/>
    </location>
</feature>
<evidence type="ECO:0000256" key="3">
    <source>
        <dbReference type="ARBA" id="ARBA00022771"/>
    </source>
</evidence>
<feature type="compositionally biased region" description="Polar residues" evidence="9">
    <location>
        <begin position="475"/>
        <end position="488"/>
    </location>
</feature>
<feature type="compositionally biased region" description="Low complexity" evidence="9">
    <location>
        <begin position="408"/>
        <end position="420"/>
    </location>
</feature>
<keyword evidence="6" id="KW-0804">Transcription</keyword>
<accession>A0ABR2W2X7</accession>
<dbReference type="PROSITE" id="PS00344">
    <property type="entry name" value="GATA_ZN_FINGER_1"/>
    <property type="match status" value="1"/>
</dbReference>
<proteinExistence type="predicted"/>
<dbReference type="Gene3D" id="3.30.50.10">
    <property type="entry name" value="Erythroid Transcription Factor GATA-1, subunit A"/>
    <property type="match status" value="1"/>
</dbReference>
<keyword evidence="2" id="KW-0479">Metal-binding</keyword>